<dbReference type="PANTHER" id="PTHR45866">
    <property type="entry name" value="DNA GYRASE/TOPOISOMERASE SUBUNIT B"/>
    <property type="match status" value="1"/>
</dbReference>
<comment type="catalytic activity">
    <reaction evidence="1 11">
        <text>ATP-dependent breakage, passage and rejoining of double-stranded DNA.</text>
        <dbReference type="EC" id="5.6.2.2"/>
    </reaction>
</comment>
<keyword evidence="7 11" id="KW-0460">Magnesium</keyword>
<keyword evidence="10 11" id="KW-0413">Isomerase</keyword>
<dbReference type="NCBIfam" id="NF011501">
    <property type="entry name" value="PRK14939.1"/>
    <property type="match status" value="1"/>
</dbReference>
<feature type="binding site" evidence="11">
    <location>
        <position position="423"/>
    </location>
    <ligand>
        <name>Mg(2+)</name>
        <dbReference type="ChEBI" id="CHEBI:18420"/>
        <label>1</label>
        <note>catalytic</note>
    </ligand>
</feature>
<dbReference type="GO" id="GO:0006261">
    <property type="term" value="P:DNA-templated DNA replication"/>
    <property type="evidence" value="ECO:0007669"/>
    <property type="project" value="UniProtKB-UniRule"/>
</dbReference>
<dbReference type="AlphaFoldDB" id="A0AA45WMD1"/>
<feature type="site" description="Interaction with DNA" evidence="11">
    <location>
        <position position="448"/>
    </location>
</feature>
<evidence type="ECO:0000256" key="3">
    <source>
        <dbReference type="ARBA" id="ARBA00022490"/>
    </source>
</evidence>
<comment type="subunit">
    <text evidence="11">Heterotetramer, composed of two GyrA and two GyrB chains. In the heterotetramer, GyrA contains the active site tyrosine that forms a transient covalent intermediate with DNA, while GyrB binds cofactors and catalyzes ATP hydrolysis.</text>
</comment>
<proteinExistence type="inferred from homology"/>
<dbReference type="NCBIfam" id="NF004189">
    <property type="entry name" value="PRK05644.1"/>
    <property type="match status" value="1"/>
</dbReference>
<dbReference type="InterPro" id="IPR003594">
    <property type="entry name" value="HATPase_dom"/>
</dbReference>
<accession>A0AA45WMD1</accession>
<dbReference type="InterPro" id="IPR034160">
    <property type="entry name" value="TOPRIM_GyrB"/>
</dbReference>
<dbReference type="SMART" id="SM00387">
    <property type="entry name" value="HATPase_c"/>
    <property type="match status" value="1"/>
</dbReference>
<dbReference type="EC" id="5.6.2.2" evidence="11"/>
<keyword evidence="14" id="KW-1185">Reference proteome</keyword>
<comment type="miscellaneous">
    <text evidence="11">Few gyrases are as efficient as E.coli at forming negative supercoils. Not all organisms have 2 type II topoisomerases; in organisms with a single type II topoisomerase this enzyme also has to decatenate newly replicated chromosomes.</text>
</comment>
<feature type="binding site" evidence="11">
    <location>
        <position position="508"/>
    </location>
    <ligand>
        <name>Mg(2+)</name>
        <dbReference type="ChEBI" id="CHEBI:18420"/>
        <label>1</label>
        <note>catalytic</note>
    </ligand>
</feature>
<evidence type="ECO:0000313" key="13">
    <source>
        <dbReference type="EMBL" id="SMP13732.1"/>
    </source>
</evidence>
<name>A0AA45WMD1_9AQUI</name>
<dbReference type="InterPro" id="IPR013506">
    <property type="entry name" value="Topo_IIA_bsu_dom2"/>
</dbReference>
<dbReference type="EMBL" id="FXTX01000011">
    <property type="protein sequence ID" value="SMP13732.1"/>
    <property type="molecule type" value="Genomic_DNA"/>
</dbReference>
<evidence type="ECO:0000256" key="8">
    <source>
        <dbReference type="ARBA" id="ARBA00023029"/>
    </source>
</evidence>
<dbReference type="GO" id="GO:0005694">
    <property type="term" value="C:chromosome"/>
    <property type="evidence" value="ECO:0007669"/>
    <property type="project" value="InterPro"/>
</dbReference>
<evidence type="ECO:0000256" key="11">
    <source>
        <dbReference type="HAMAP-Rule" id="MF_01898"/>
    </source>
</evidence>
<dbReference type="InterPro" id="IPR001241">
    <property type="entry name" value="Topo_IIA"/>
</dbReference>
<evidence type="ECO:0000256" key="6">
    <source>
        <dbReference type="ARBA" id="ARBA00022840"/>
    </source>
</evidence>
<feature type="binding site" evidence="11">
    <location>
        <position position="510"/>
    </location>
    <ligand>
        <name>Mg(2+)</name>
        <dbReference type="ChEBI" id="CHEBI:18420"/>
        <label>2</label>
    </ligand>
</feature>
<dbReference type="SUPFAM" id="SSF54211">
    <property type="entry name" value="Ribosomal protein S5 domain 2-like"/>
    <property type="match status" value="1"/>
</dbReference>
<evidence type="ECO:0000256" key="1">
    <source>
        <dbReference type="ARBA" id="ARBA00000185"/>
    </source>
</evidence>
<feature type="site" description="Interaction with DNA" evidence="11">
    <location>
        <position position="451"/>
    </location>
</feature>
<keyword evidence="6 11" id="KW-0067">ATP-binding</keyword>
<protein>
    <recommendedName>
        <fullName evidence="11">DNA gyrase subunit B</fullName>
        <ecNumber evidence="11">5.6.2.2</ecNumber>
    </recommendedName>
</protein>
<dbReference type="GO" id="GO:0003677">
    <property type="term" value="F:DNA binding"/>
    <property type="evidence" value="ECO:0007669"/>
    <property type="project" value="UniProtKB-KW"/>
</dbReference>
<dbReference type="InterPro" id="IPR000565">
    <property type="entry name" value="Topo_IIA_B"/>
</dbReference>
<comment type="similarity">
    <text evidence="2 11">Belongs to the type II topoisomerase GyrB family.</text>
</comment>
<comment type="subcellular location">
    <subcellularLocation>
        <location evidence="11">Cytoplasm</location>
    </subcellularLocation>
</comment>
<dbReference type="CDD" id="cd16928">
    <property type="entry name" value="HATPase_GyrB-like"/>
    <property type="match status" value="1"/>
</dbReference>
<dbReference type="FunFam" id="3.30.565.10:FF:000002">
    <property type="entry name" value="DNA gyrase subunit B"/>
    <property type="match status" value="1"/>
</dbReference>
<feature type="domain" description="Toprim" evidence="12">
    <location>
        <begin position="417"/>
        <end position="543"/>
    </location>
</feature>
<dbReference type="Pfam" id="PF01751">
    <property type="entry name" value="Toprim"/>
    <property type="match status" value="1"/>
</dbReference>
<organism evidence="13 14">
    <name type="scientific">Venenivibrio stagnispumantis</name>
    <dbReference type="NCBI Taxonomy" id="407998"/>
    <lineage>
        <taxon>Bacteria</taxon>
        <taxon>Pseudomonadati</taxon>
        <taxon>Aquificota</taxon>
        <taxon>Aquificia</taxon>
        <taxon>Aquificales</taxon>
        <taxon>Hydrogenothermaceae</taxon>
        <taxon>Venenivibrio</taxon>
    </lineage>
</organism>
<dbReference type="InterPro" id="IPR049353">
    <property type="entry name" value="GyrB_hook"/>
</dbReference>
<dbReference type="GO" id="GO:0005524">
    <property type="term" value="F:ATP binding"/>
    <property type="evidence" value="ECO:0007669"/>
    <property type="project" value="UniProtKB-UniRule"/>
</dbReference>
<keyword evidence="4 11" id="KW-0479">Metal-binding</keyword>
<dbReference type="PRINTS" id="PR00418">
    <property type="entry name" value="TPI2FAMILY"/>
</dbReference>
<dbReference type="SUPFAM" id="SSF56719">
    <property type="entry name" value="Type II DNA topoisomerase"/>
    <property type="match status" value="1"/>
</dbReference>
<keyword evidence="3 11" id="KW-0963">Cytoplasm</keyword>
<dbReference type="Gene3D" id="3.40.50.670">
    <property type="match status" value="2"/>
</dbReference>
<dbReference type="PROSITE" id="PS50880">
    <property type="entry name" value="TOPRIM"/>
    <property type="match status" value="1"/>
</dbReference>
<dbReference type="InterPro" id="IPR013760">
    <property type="entry name" value="Topo_IIA-like_dom_sf"/>
</dbReference>
<dbReference type="InterPro" id="IPR002288">
    <property type="entry name" value="DNA_gyrase_B_C"/>
</dbReference>
<gene>
    <name evidence="11" type="primary">gyrB</name>
    <name evidence="13" type="ORF">SAMN06264868_11136</name>
</gene>
<dbReference type="Gene3D" id="3.30.565.10">
    <property type="entry name" value="Histidine kinase-like ATPase, C-terminal domain"/>
    <property type="match status" value="1"/>
</dbReference>
<evidence type="ECO:0000313" key="14">
    <source>
        <dbReference type="Proteomes" id="UP001157947"/>
    </source>
</evidence>
<dbReference type="FunFam" id="3.30.230.10:FF:000005">
    <property type="entry name" value="DNA gyrase subunit B"/>
    <property type="match status" value="1"/>
</dbReference>
<sequence>MEHIDYTAESIQAVTGLDHVRARPAMYIGDIGERGVHHLIWEILDNAVDEAMAGFAKNITVIIHEDGSVTVEDDGRGIPVDIHPEYNMPAVQMVFTILGAGGKFSKKAYQYSGGLHGVGASVVNALSKWLVVEVYRNGKIYRQQYEYGKPITELKEIGSTTKRGTKVTFKPDDSIFETVNIKYDIVAKRCRELAFLNPGVRFTVIDERKDIQETFYYEEGIKDFVRVLNQAKEPLFDEIIYIKDEKDGVLVEVAFQYTKSYNEVLESFVNNIKTIEGGTHVSGFRAGLTKSMNKTLSGMRLPKELKSGVSGDDLREGLTAVISVKVPEPQFEGQTKTKLGNQDVRRIVESIVSDYLTEYFEKNKDIALKIAEKAIEAAVAREAARKAKEISRRKSFLEDTTLPGKLADCSETEPSLCELFIVEGESAGGSAKQGRDRRTQAILPLKGKILNVEKARIDKILSNEEVRAIINAIGTGIGLQIQSEEGDKQEEGFDLSKLRYHKIIIMADADVDGSHITTLLLTLFYRYFPQIIENGHLYIAQPPLYKLKKGRSEIYIKDDEELNRMIIDFACEEINIEGKNITKLQLKDITKKAKEYKELKESLYKRKDKKIMDIVFKENITEEDLQNLQKVEKIVNTLKEVAPEYEIYYQFDDQEAEYKIICERRERFNIYQTIIDNHLLSSYAYNRIKEIEKEIKQTLGELPIVLNYKNESKIVEDLDNLFDTIKEIGSSGIEIQRYKGLGEMNPEQLWETTMNPKTRRLIQVTIEDAALADEVFSILMGEKVEPRKEFIMKYAKEAKNIDI</sequence>
<dbReference type="SMART" id="SM00433">
    <property type="entry name" value="TOP2c"/>
    <property type="match status" value="1"/>
</dbReference>
<dbReference type="CDD" id="cd03366">
    <property type="entry name" value="TOPRIM_TopoIIA_GyrB"/>
    <property type="match status" value="1"/>
</dbReference>
<dbReference type="Pfam" id="PF00204">
    <property type="entry name" value="DNA_gyraseB"/>
    <property type="match status" value="1"/>
</dbReference>
<dbReference type="GO" id="GO:0046872">
    <property type="term" value="F:metal ion binding"/>
    <property type="evidence" value="ECO:0007669"/>
    <property type="project" value="UniProtKB-KW"/>
</dbReference>
<dbReference type="HAMAP" id="MF_01898">
    <property type="entry name" value="GyrB"/>
    <property type="match status" value="1"/>
</dbReference>
<dbReference type="Proteomes" id="UP001157947">
    <property type="component" value="Unassembled WGS sequence"/>
</dbReference>
<evidence type="ECO:0000256" key="9">
    <source>
        <dbReference type="ARBA" id="ARBA00023125"/>
    </source>
</evidence>
<dbReference type="InterPro" id="IPR006171">
    <property type="entry name" value="TOPRIM_dom"/>
</dbReference>
<dbReference type="PANTHER" id="PTHR45866:SF1">
    <property type="entry name" value="DNA GYRASE SUBUNIT B, MITOCHONDRIAL"/>
    <property type="match status" value="1"/>
</dbReference>
<dbReference type="Pfam" id="PF21249">
    <property type="entry name" value="GyrB_hook"/>
    <property type="match status" value="1"/>
</dbReference>
<keyword evidence="8 11" id="KW-0799">Topoisomerase</keyword>
<evidence type="ECO:0000256" key="10">
    <source>
        <dbReference type="ARBA" id="ARBA00023235"/>
    </source>
</evidence>
<dbReference type="InterPro" id="IPR020568">
    <property type="entry name" value="Ribosomal_Su5_D2-typ_SF"/>
</dbReference>
<dbReference type="SUPFAM" id="SSF55874">
    <property type="entry name" value="ATPase domain of HSP90 chaperone/DNA topoisomerase II/histidine kinase"/>
    <property type="match status" value="1"/>
</dbReference>
<dbReference type="GO" id="GO:0003918">
    <property type="term" value="F:DNA topoisomerase type II (double strand cut, ATP-hydrolyzing) activity"/>
    <property type="evidence" value="ECO:0007669"/>
    <property type="project" value="UniProtKB-UniRule"/>
</dbReference>
<evidence type="ECO:0000256" key="5">
    <source>
        <dbReference type="ARBA" id="ARBA00022741"/>
    </source>
</evidence>
<dbReference type="CDD" id="cd00822">
    <property type="entry name" value="TopoII_Trans_DNA_gyrase"/>
    <property type="match status" value="1"/>
</dbReference>
<comment type="cofactor">
    <cofactor evidence="11">
        <name>Mg(2+)</name>
        <dbReference type="ChEBI" id="CHEBI:18420"/>
    </cofactor>
    <cofactor evidence="11">
        <name>Mn(2+)</name>
        <dbReference type="ChEBI" id="CHEBI:29035"/>
    </cofactor>
    <cofactor evidence="11">
        <name>Ca(2+)</name>
        <dbReference type="ChEBI" id="CHEBI:29108"/>
    </cofactor>
    <text evidence="11">Binds two Mg(2+) per subunit. The magnesium ions form salt bridges with both the protein and the DNA. Can also accept other divalent metal cations, such as Mn(2+) or Ca(2+).</text>
</comment>
<evidence type="ECO:0000256" key="4">
    <source>
        <dbReference type="ARBA" id="ARBA00022723"/>
    </source>
</evidence>
<keyword evidence="9" id="KW-0238">DNA-binding</keyword>
<dbReference type="Pfam" id="PF02518">
    <property type="entry name" value="HATPase_c"/>
    <property type="match status" value="1"/>
</dbReference>
<comment type="function">
    <text evidence="11">A type II topoisomerase that negatively supercoils closed circular double-stranded (ds) DNA in an ATP-dependent manner to modulate DNA topology and maintain chromosomes in an underwound state. Negative supercoiling favors strand separation, and DNA replication, transcription, recombination and repair, all of which involve strand separation. Also able to catalyze the interconversion of other topological isomers of dsDNA rings, including catenanes and knotted rings. Type II topoisomerases break and join 2 DNA strands simultaneously in an ATP-dependent manner.</text>
</comment>
<dbReference type="InterPro" id="IPR013759">
    <property type="entry name" value="Topo_IIA_B_C"/>
</dbReference>
<dbReference type="GO" id="GO:0005737">
    <property type="term" value="C:cytoplasm"/>
    <property type="evidence" value="ECO:0007669"/>
    <property type="project" value="UniProtKB-SubCell"/>
</dbReference>
<feature type="binding site" evidence="11">
    <location>
        <position position="508"/>
    </location>
    <ligand>
        <name>Mg(2+)</name>
        <dbReference type="ChEBI" id="CHEBI:18420"/>
        <label>2</label>
    </ligand>
</feature>
<dbReference type="PRINTS" id="PR01159">
    <property type="entry name" value="DNAGYRASEB"/>
</dbReference>
<dbReference type="RefSeq" id="WP_265133787.1">
    <property type="nucleotide sequence ID" value="NZ_FXTX01000011.1"/>
</dbReference>
<dbReference type="InterPro" id="IPR011557">
    <property type="entry name" value="GyrB"/>
</dbReference>
<reference evidence="13" key="1">
    <citation type="submission" date="2017-05" db="EMBL/GenBank/DDBJ databases">
        <authorList>
            <person name="Varghese N."/>
            <person name="Submissions S."/>
        </authorList>
    </citation>
    <scope>NUCLEOTIDE SEQUENCE</scope>
    <source>
        <strain evidence="13">DSM 18763</strain>
    </source>
</reference>
<comment type="caution">
    <text evidence="13">The sequence shown here is derived from an EMBL/GenBank/DDBJ whole genome shotgun (WGS) entry which is preliminary data.</text>
</comment>
<dbReference type="Gene3D" id="3.30.230.10">
    <property type="match status" value="1"/>
</dbReference>
<dbReference type="GO" id="GO:0006265">
    <property type="term" value="P:DNA topological change"/>
    <property type="evidence" value="ECO:0007669"/>
    <property type="project" value="UniProtKB-UniRule"/>
</dbReference>
<evidence type="ECO:0000259" key="12">
    <source>
        <dbReference type="PROSITE" id="PS50880"/>
    </source>
</evidence>
<dbReference type="NCBIfam" id="TIGR01059">
    <property type="entry name" value="gyrB"/>
    <property type="match status" value="1"/>
</dbReference>
<dbReference type="FunFam" id="3.40.50.670:FF:000001">
    <property type="entry name" value="DNA topoisomerase 2"/>
    <property type="match status" value="1"/>
</dbReference>
<dbReference type="InterPro" id="IPR014721">
    <property type="entry name" value="Ribsml_uS5_D2-typ_fold_subgr"/>
</dbReference>
<keyword evidence="5 11" id="KW-0547">Nucleotide-binding</keyword>
<dbReference type="InterPro" id="IPR036890">
    <property type="entry name" value="HATPase_C_sf"/>
</dbReference>
<dbReference type="Pfam" id="PF00986">
    <property type="entry name" value="DNA_gyraseB_C"/>
    <property type="match status" value="1"/>
</dbReference>
<evidence type="ECO:0000256" key="7">
    <source>
        <dbReference type="ARBA" id="ARBA00022842"/>
    </source>
</evidence>
<evidence type="ECO:0000256" key="2">
    <source>
        <dbReference type="ARBA" id="ARBA00010708"/>
    </source>
</evidence>